<feature type="domain" description="GST N-terminal" evidence="1">
    <location>
        <begin position="4"/>
        <end position="83"/>
    </location>
</feature>
<name>A0A8H7RBS7_9FUNG</name>
<dbReference type="Pfam" id="PF13417">
    <property type="entry name" value="GST_N_3"/>
    <property type="match status" value="1"/>
</dbReference>
<dbReference type="SUPFAM" id="SSF52833">
    <property type="entry name" value="Thioredoxin-like"/>
    <property type="match status" value="1"/>
</dbReference>
<evidence type="ECO:0000313" key="3">
    <source>
        <dbReference type="Proteomes" id="UP000650833"/>
    </source>
</evidence>
<keyword evidence="3" id="KW-1185">Reference proteome</keyword>
<evidence type="ECO:0000313" key="2">
    <source>
        <dbReference type="EMBL" id="KAG2207595.1"/>
    </source>
</evidence>
<reference evidence="2" key="1">
    <citation type="submission" date="2020-12" db="EMBL/GenBank/DDBJ databases">
        <title>Metabolic potential, ecology and presence of endohyphal bacteria is reflected in genomic diversity of Mucoromycotina.</title>
        <authorList>
            <person name="Muszewska A."/>
            <person name="Okrasinska A."/>
            <person name="Steczkiewicz K."/>
            <person name="Drgas O."/>
            <person name="Orlowska M."/>
            <person name="Perlinska-Lenart U."/>
            <person name="Aleksandrzak-Piekarczyk T."/>
            <person name="Szatraj K."/>
            <person name="Zielenkiewicz U."/>
            <person name="Pilsyk S."/>
            <person name="Malc E."/>
            <person name="Mieczkowski P."/>
            <person name="Kruszewska J.S."/>
            <person name="Biernat P."/>
            <person name="Pawlowska J."/>
        </authorList>
    </citation>
    <scope>NUCLEOTIDE SEQUENCE</scope>
    <source>
        <strain evidence="2">CBS 226.32</strain>
    </source>
</reference>
<sequence length="322" mass="35953">MTNPQFILHWYPNSPFAQKVAWALQYKNVDFKLVMISPIEPRPLRRPLDAGYRKTPVLQIGNHTYCDSKVIFAELEKRFPEPTFYPLDVQGNSTEYLILSLARWTESSVFQSVVTQIPMGALGEAFVKDRAQFAGRKIDPEMLAFTAPFMLQGLNAELQAIENLVKARNQNGSLWALGTKALSLADLHIAMNVWFLNQFVGSKWVKSNVPVLGEHLTKTLAAVRFDALDDLDQLSEEEALVAAKEHSWTLANPTHDGSSKARLGQMVTVLPTDTGMVPSTGTLVHSTINETVIENQQEEYGFTSYTHFPVIGFVVLSQGSKL</sequence>
<protein>
    <recommendedName>
        <fullName evidence="1">GST N-terminal domain-containing protein</fullName>
    </recommendedName>
</protein>
<dbReference type="OrthoDB" id="202840at2759"/>
<dbReference type="AlphaFoldDB" id="A0A8H7RBS7"/>
<dbReference type="Gene3D" id="3.40.30.110">
    <property type="match status" value="2"/>
</dbReference>
<dbReference type="PROSITE" id="PS50404">
    <property type="entry name" value="GST_NTER"/>
    <property type="match status" value="1"/>
</dbReference>
<comment type="caution">
    <text evidence="2">The sequence shown here is derived from an EMBL/GenBank/DDBJ whole genome shotgun (WGS) entry which is preliminary data.</text>
</comment>
<proteinExistence type="predicted"/>
<dbReference type="Pfam" id="PF25907">
    <property type="entry name" value="DUF7962"/>
    <property type="match status" value="1"/>
</dbReference>
<dbReference type="CDD" id="cd00570">
    <property type="entry name" value="GST_N_family"/>
    <property type="match status" value="1"/>
</dbReference>
<dbReference type="Proteomes" id="UP000650833">
    <property type="component" value="Unassembled WGS sequence"/>
</dbReference>
<dbReference type="InterPro" id="IPR004045">
    <property type="entry name" value="Glutathione_S-Trfase_N"/>
</dbReference>
<evidence type="ECO:0000259" key="1">
    <source>
        <dbReference type="PROSITE" id="PS50404"/>
    </source>
</evidence>
<dbReference type="InterPro" id="IPR058268">
    <property type="entry name" value="DUF7962"/>
</dbReference>
<gene>
    <name evidence="2" type="ORF">INT46_005568</name>
</gene>
<organism evidence="2 3">
    <name type="scientific">Mucor plumbeus</name>
    <dbReference type="NCBI Taxonomy" id="97098"/>
    <lineage>
        <taxon>Eukaryota</taxon>
        <taxon>Fungi</taxon>
        <taxon>Fungi incertae sedis</taxon>
        <taxon>Mucoromycota</taxon>
        <taxon>Mucoromycotina</taxon>
        <taxon>Mucoromycetes</taxon>
        <taxon>Mucorales</taxon>
        <taxon>Mucorineae</taxon>
        <taxon>Mucoraceae</taxon>
        <taxon>Mucor</taxon>
    </lineage>
</organism>
<accession>A0A8H7RBS7</accession>
<dbReference type="InterPro" id="IPR036249">
    <property type="entry name" value="Thioredoxin-like_sf"/>
</dbReference>
<dbReference type="EMBL" id="JAEPRC010000126">
    <property type="protein sequence ID" value="KAG2207595.1"/>
    <property type="molecule type" value="Genomic_DNA"/>
</dbReference>